<dbReference type="PANTHER" id="PTHR42711">
    <property type="entry name" value="ABC TRANSPORTER ATP-BINDING PROTEIN"/>
    <property type="match status" value="1"/>
</dbReference>
<evidence type="ECO:0000256" key="3">
    <source>
        <dbReference type="ARBA" id="ARBA00022458"/>
    </source>
</evidence>
<dbReference type="Pfam" id="PF00005">
    <property type="entry name" value="ABC_tran"/>
    <property type="match status" value="1"/>
</dbReference>
<dbReference type="CDD" id="cd03230">
    <property type="entry name" value="ABC_DR_subfamily_A"/>
    <property type="match status" value="1"/>
</dbReference>
<dbReference type="GO" id="GO:0005524">
    <property type="term" value="F:ATP binding"/>
    <property type="evidence" value="ECO:0007669"/>
    <property type="project" value="UniProtKB-KW"/>
</dbReference>
<evidence type="ECO:0000256" key="2">
    <source>
        <dbReference type="ARBA" id="ARBA00022448"/>
    </source>
</evidence>
<evidence type="ECO:0000256" key="1">
    <source>
        <dbReference type="ARBA" id="ARBA00005417"/>
    </source>
</evidence>
<comment type="caution">
    <text evidence="7">The sequence shown here is derived from an EMBL/GenBank/DDBJ whole genome shotgun (WGS) entry which is preliminary data.</text>
</comment>
<organism evidence="7 8">
    <name type="scientific">Chitinophaga oryziterrae</name>
    <dbReference type="NCBI Taxonomy" id="1031224"/>
    <lineage>
        <taxon>Bacteria</taxon>
        <taxon>Pseudomonadati</taxon>
        <taxon>Bacteroidota</taxon>
        <taxon>Chitinophagia</taxon>
        <taxon>Chitinophagales</taxon>
        <taxon>Chitinophagaceae</taxon>
        <taxon>Chitinophaga</taxon>
    </lineage>
</organism>
<evidence type="ECO:0000313" key="8">
    <source>
        <dbReference type="Proteomes" id="UP000468388"/>
    </source>
</evidence>
<dbReference type="EMBL" id="WRXO01000008">
    <property type="protein sequence ID" value="MVT43722.1"/>
    <property type="molecule type" value="Genomic_DNA"/>
</dbReference>
<feature type="domain" description="ABC transporter" evidence="6">
    <location>
        <begin position="3"/>
        <end position="231"/>
    </location>
</feature>
<dbReference type="InterPro" id="IPR019864">
    <property type="entry name" value="Motility-assoc_ABC_GldA"/>
</dbReference>
<dbReference type="NCBIfam" id="TIGR03522">
    <property type="entry name" value="GldA_ABC_ATP"/>
    <property type="match status" value="1"/>
</dbReference>
<dbReference type="AlphaFoldDB" id="A0A6N8JHU5"/>
<evidence type="ECO:0000313" key="7">
    <source>
        <dbReference type="EMBL" id="MVT43722.1"/>
    </source>
</evidence>
<dbReference type="PROSITE" id="PS50893">
    <property type="entry name" value="ABC_TRANSPORTER_2"/>
    <property type="match status" value="1"/>
</dbReference>
<evidence type="ECO:0000256" key="5">
    <source>
        <dbReference type="ARBA" id="ARBA00022840"/>
    </source>
</evidence>
<dbReference type="InterPro" id="IPR003593">
    <property type="entry name" value="AAA+_ATPase"/>
</dbReference>
<dbReference type="InterPro" id="IPR003439">
    <property type="entry name" value="ABC_transporter-like_ATP-bd"/>
</dbReference>
<comment type="similarity">
    <text evidence="1">Belongs to the ABC transporter superfamily.</text>
</comment>
<reference evidence="7 8" key="1">
    <citation type="submission" date="2019-12" db="EMBL/GenBank/DDBJ databases">
        <title>The draft genomic sequence of strain Chitinophaga oryziterrae JCM 16595.</title>
        <authorList>
            <person name="Zhang X."/>
        </authorList>
    </citation>
    <scope>NUCLEOTIDE SEQUENCE [LARGE SCALE GENOMIC DNA]</scope>
    <source>
        <strain evidence="7 8">JCM 16595</strain>
    </source>
</reference>
<proteinExistence type="inferred from homology"/>
<protein>
    <submittedName>
        <fullName evidence="7">Gliding motility-associated ABC transporter ATP-binding subunit GldA</fullName>
    </submittedName>
</protein>
<keyword evidence="4" id="KW-0547">Nucleotide-binding</keyword>
<dbReference type="Gene3D" id="3.40.50.300">
    <property type="entry name" value="P-loop containing nucleotide triphosphate hydrolases"/>
    <property type="match status" value="1"/>
</dbReference>
<name>A0A6N8JHU5_9BACT</name>
<keyword evidence="5 7" id="KW-0067">ATP-binding</keyword>
<dbReference type="InterPro" id="IPR050763">
    <property type="entry name" value="ABC_transporter_ATP-binding"/>
</dbReference>
<keyword evidence="8" id="KW-1185">Reference proteome</keyword>
<dbReference type="InterPro" id="IPR027417">
    <property type="entry name" value="P-loop_NTPase"/>
</dbReference>
<gene>
    <name evidence="7" type="primary">gldA</name>
    <name evidence="7" type="ORF">GO495_24210</name>
</gene>
<dbReference type="GO" id="GO:0016887">
    <property type="term" value="F:ATP hydrolysis activity"/>
    <property type="evidence" value="ECO:0007669"/>
    <property type="project" value="InterPro"/>
</dbReference>
<keyword evidence="2" id="KW-0813">Transport</keyword>
<sequence>MSITVTQLSKVYGEQRAVDDISFSLNKGEVVGFLGPNGAGKSTTMKMITGYLPPSGGQASVCGYDVVTHPMEVRQRVGYLPEANPLYSDMYIKEFLGFIARVHNLGANSDKRIAEIIALTGLLPESKKKIGALSKGYKQRVGLAQALLHDPEVLILDEPTSGLDPNQLADIRQVIKDLGQNKTVVLSTHIMQEVEAMCSRVIIINKGKIIADDSLQNLQQGGSENGYIQVSFGEPLPSSSDLQQLGGVIRIKQQDAQTWQLFAANIEEVQKNLLQFALINNRNILSLQSNSQSLEAIFRQLTTDKPQATR</sequence>
<dbReference type="PANTHER" id="PTHR42711:SF5">
    <property type="entry name" value="ABC TRANSPORTER ATP-BINDING PROTEIN NATA"/>
    <property type="match status" value="1"/>
</dbReference>
<dbReference type="OrthoDB" id="9801987at2"/>
<keyword evidence="3" id="KW-0536">Nodulation</keyword>
<dbReference type="RefSeq" id="WP_157302533.1">
    <property type="nucleotide sequence ID" value="NZ_BAAAZB010000021.1"/>
</dbReference>
<dbReference type="SMART" id="SM00382">
    <property type="entry name" value="AAA"/>
    <property type="match status" value="1"/>
</dbReference>
<accession>A0A6N8JHU5</accession>
<dbReference type="Proteomes" id="UP000468388">
    <property type="component" value="Unassembled WGS sequence"/>
</dbReference>
<evidence type="ECO:0000259" key="6">
    <source>
        <dbReference type="PROSITE" id="PS50893"/>
    </source>
</evidence>
<dbReference type="SUPFAM" id="SSF52540">
    <property type="entry name" value="P-loop containing nucleoside triphosphate hydrolases"/>
    <property type="match status" value="1"/>
</dbReference>
<evidence type="ECO:0000256" key="4">
    <source>
        <dbReference type="ARBA" id="ARBA00022741"/>
    </source>
</evidence>